<dbReference type="InterPro" id="IPR002121">
    <property type="entry name" value="HRDC_dom"/>
</dbReference>
<proteinExistence type="inferred from homology"/>
<comment type="cofactor">
    <cofactor evidence="1">
        <name>Mg(2+)</name>
        <dbReference type="ChEBI" id="CHEBI:18420"/>
    </cofactor>
</comment>
<sequence length="634" mass="68841">MTKPRQRSSGQQLSIFAVSDERPEQASAGPADPDPQLDEPTRVLRELFGHPDFRPGQRRAIDAVLAGRDAVVLLPTGSGKSLCFQVPAIAMARAGRGCTVVISPLLALMHDQVRALGELGVTAAALNSNLSAAEQRQVVRAFEAGELELLYVSPERAAQHRFRLSLARAKVALLAIDEAHCVSQWGHDFRPEYLRLHELRRRVTCPVIALTATATRRVLDELILGLQLVDPERVEGGLARPNLAFEVHAIKTDAARVAALTQAIAAVERGRVLVYCSTRKQTQRVCKALVQAKVGAGYYHAGRTKLARERAEAAFTSGKKRVLVATNAFGMGVDFPDVRLLVHFATPGSVEAYYQEAGRAGRDGLASRCVLFFGASDLMTQRRLGIPKRCSAAQRARVESALEAMVAYVHTDGCRQQAMGAYFGVTQAVQACERCDCCRGQATPILSTPKPAAKVVPVPAGLEDAIMASLTGLPKPTGRLNLARALRGSTAKSVKALGLHRLACYGALADHKEAEVLAGLDALLAAGRLVIKGRKYEKLWLAGATPARSAKTTKQAGSSRGRSELARELENYRRRMARRLSCKPYMVFHRKVIAAVDRQRPQTLEDLARIPGLGAVKIDRFGEDILDLMRRVEA</sequence>
<dbReference type="InterPro" id="IPR014001">
    <property type="entry name" value="Helicase_ATP-bd"/>
</dbReference>
<dbReference type="Pfam" id="PF00270">
    <property type="entry name" value="DEAD"/>
    <property type="match status" value="1"/>
</dbReference>
<feature type="region of interest" description="Disordered" evidence="15">
    <location>
        <begin position="1"/>
        <end position="38"/>
    </location>
</feature>
<dbReference type="InterPro" id="IPR004589">
    <property type="entry name" value="DNA_helicase_ATP-dep_RecQ"/>
</dbReference>
<dbReference type="GO" id="GO:0016787">
    <property type="term" value="F:hydrolase activity"/>
    <property type="evidence" value="ECO:0007669"/>
    <property type="project" value="UniProtKB-KW"/>
</dbReference>
<keyword evidence="10" id="KW-0413">Isomerase</keyword>
<dbReference type="Proteomes" id="UP000031599">
    <property type="component" value="Unassembled WGS sequence"/>
</dbReference>
<keyword evidence="9" id="KW-0238">DNA-binding</keyword>
<evidence type="ECO:0000256" key="15">
    <source>
        <dbReference type="SAM" id="MobiDB-lite"/>
    </source>
</evidence>
<keyword evidence="5" id="KW-0547">Nucleotide-binding</keyword>
<dbReference type="InterPro" id="IPR036390">
    <property type="entry name" value="WH_DNA-bd_sf"/>
</dbReference>
<dbReference type="EC" id="5.6.2.4" evidence="12"/>
<evidence type="ECO:0000256" key="4">
    <source>
        <dbReference type="ARBA" id="ARBA00022723"/>
    </source>
</evidence>
<dbReference type="PANTHER" id="PTHR13710">
    <property type="entry name" value="DNA HELICASE RECQ FAMILY MEMBER"/>
    <property type="match status" value="1"/>
</dbReference>
<evidence type="ECO:0000256" key="8">
    <source>
        <dbReference type="ARBA" id="ARBA00022840"/>
    </source>
</evidence>
<keyword evidence="4" id="KW-0479">Metal-binding</keyword>
<dbReference type="GO" id="GO:0005737">
    <property type="term" value="C:cytoplasm"/>
    <property type="evidence" value="ECO:0007669"/>
    <property type="project" value="TreeGrafter"/>
</dbReference>
<dbReference type="GO" id="GO:0006310">
    <property type="term" value="P:DNA recombination"/>
    <property type="evidence" value="ECO:0007669"/>
    <property type="project" value="InterPro"/>
</dbReference>
<dbReference type="InterPro" id="IPR018982">
    <property type="entry name" value="RQC_domain"/>
</dbReference>
<dbReference type="NCBIfam" id="TIGR00614">
    <property type="entry name" value="recQ_fam"/>
    <property type="match status" value="1"/>
</dbReference>
<keyword evidence="6" id="KW-0378">Hydrolase</keyword>
<comment type="catalytic activity">
    <reaction evidence="11">
        <text>Couples ATP hydrolysis with the unwinding of duplex DNA by translocating in the 3'-5' direction.</text>
        <dbReference type="EC" id="5.6.2.4"/>
    </reaction>
</comment>
<dbReference type="InterPro" id="IPR010997">
    <property type="entry name" value="HRDC-like_sf"/>
</dbReference>
<dbReference type="InterPro" id="IPR027417">
    <property type="entry name" value="P-loop_NTPase"/>
</dbReference>
<dbReference type="GO" id="GO:0030894">
    <property type="term" value="C:replisome"/>
    <property type="evidence" value="ECO:0007669"/>
    <property type="project" value="TreeGrafter"/>
</dbReference>
<dbReference type="FunFam" id="3.40.50.300:FF:001389">
    <property type="entry name" value="ATP-dependent DNA helicase RecQ"/>
    <property type="match status" value="1"/>
</dbReference>
<dbReference type="PROSITE" id="PS50967">
    <property type="entry name" value="HRDC"/>
    <property type="match status" value="1"/>
</dbReference>
<protein>
    <recommendedName>
        <fullName evidence="13">ATP-dependent DNA helicase RecQ</fullName>
        <ecNumber evidence="12">5.6.2.4</ecNumber>
    </recommendedName>
    <alternativeName>
        <fullName evidence="14">DNA 3'-5' helicase RecQ</fullName>
    </alternativeName>
</protein>
<evidence type="ECO:0000256" key="10">
    <source>
        <dbReference type="ARBA" id="ARBA00023235"/>
    </source>
</evidence>
<dbReference type="Pfam" id="PF09382">
    <property type="entry name" value="RQC"/>
    <property type="match status" value="1"/>
</dbReference>
<keyword evidence="7 19" id="KW-0347">Helicase</keyword>
<dbReference type="InterPro" id="IPR044876">
    <property type="entry name" value="HRDC_dom_sf"/>
</dbReference>
<dbReference type="GO" id="GO:0046872">
    <property type="term" value="F:metal ion binding"/>
    <property type="evidence" value="ECO:0007669"/>
    <property type="project" value="UniProtKB-KW"/>
</dbReference>
<comment type="caution">
    <text evidence="19">The sequence shown here is derived from an EMBL/GenBank/DDBJ whole genome shotgun (WGS) entry which is preliminary data.</text>
</comment>
<dbReference type="Gene3D" id="1.10.150.80">
    <property type="entry name" value="HRDC domain"/>
    <property type="match status" value="1"/>
</dbReference>
<dbReference type="Gene3D" id="3.40.50.300">
    <property type="entry name" value="P-loop containing nucleotide triphosphate hydrolases"/>
    <property type="match status" value="2"/>
</dbReference>
<feature type="domain" description="HRDC" evidence="16">
    <location>
        <begin position="559"/>
        <end position="634"/>
    </location>
</feature>
<dbReference type="SUPFAM" id="SSF47819">
    <property type="entry name" value="HRDC-like"/>
    <property type="match status" value="1"/>
</dbReference>
<evidence type="ECO:0000259" key="18">
    <source>
        <dbReference type="PROSITE" id="PS51194"/>
    </source>
</evidence>
<dbReference type="Gene3D" id="1.10.10.10">
    <property type="entry name" value="Winged helix-like DNA-binding domain superfamily/Winged helix DNA-binding domain"/>
    <property type="match status" value="1"/>
</dbReference>
<dbReference type="AlphaFoldDB" id="A0A0C2D8J2"/>
<dbReference type="GO" id="GO:0003677">
    <property type="term" value="F:DNA binding"/>
    <property type="evidence" value="ECO:0007669"/>
    <property type="project" value="UniProtKB-KW"/>
</dbReference>
<dbReference type="PANTHER" id="PTHR13710:SF105">
    <property type="entry name" value="ATP-DEPENDENT DNA HELICASE Q1"/>
    <property type="match status" value="1"/>
</dbReference>
<dbReference type="SUPFAM" id="SSF46785">
    <property type="entry name" value="Winged helix' DNA-binding domain"/>
    <property type="match status" value="1"/>
</dbReference>
<dbReference type="SUPFAM" id="SSF52540">
    <property type="entry name" value="P-loop containing nucleoside triphosphate hydrolases"/>
    <property type="match status" value="2"/>
</dbReference>
<evidence type="ECO:0000256" key="7">
    <source>
        <dbReference type="ARBA" id="ARBA00022806"/>
    </source>
</evidence>
<accession>A0A0C2D8J2</accession>
<dbReference type="InterPro" id="IPR032284">
    <property type="entry name" value="RecQ_Zn-bd"/>
</dbReference>
<dbReference type="Pfam" id="PF00271">
    <property type="entry name" value="Helicase_C"/>
    <property type="match status" value="1"/>
</dbReference>
<dbReference type="GO" id="GO:0006260">
    <property type="term" value="P:DNA replication"/>
    <property type="evidence" value="ECO:0007669"/>
    <property type="project" value="InterPro"/>
</dbReference>
<dbReference type="GO" id="GO:0043590">
    <property type="term" value="C:bacterial nucleoid"/>
    <property type="evidence" value="ECO:0007669"/>
    <property type="project" value="TreeGrafter"/>
</dbReference>
<dbReference type="InterPro" id="IPR011545">
    <property type="entry name" value="DEAD/DEAH_box_helicase_dom"/>
</dbReference>
<dbReference type="GO" id="GO:0043138">
    <property type="term" value="F:3'-5' DNA helicase activity"/>
    <property type="evidence" value="ECO:0007669"/>
    <property type="project" value="UniProtKB-EC"/>
</dbReference>
<evidence type="ECO:0000259" key="16">
    <source>
        <dbReference type="PROSITE" id="PS50967"/>
    </source>
</evidence>
<comment type="similarity">
    <text evidence="3">Belongs to the helicase family. RecQ subfamily.</text>
</comment>
<dbReference type="RefSeq" id="WP_165703802.1">
    <property type="nucleotide sequence ID" value="NZ_JMCC02000040.1"/>
</dbReference>
<evidence type="ECO:0000313" key="20">
    <source>
        <dbReference type="Proteomes" id="UP000031599"/>
    </source>
</evidence>
<name>A0A0C2D8J2_9BACT</name>
<dbReference type="GO" id="GO:0005524">
    <property type="term" value="F:ATP binding"/>
    <property type="evidence" value="ECO:0007669"/>
    <property type="project" value="UniProtKB-KW"/>
</dbReference>
<organism evidence="19 20">
    <name type="scientific">Enhygromyxa salina</name>
    <dbReference type="NCBI Taxonomy" id="215803"/>
    <lineage>
        <taxon>Bacteria</taxon>
        <taxon>Pseudomonadati</taxon>
        <taxon>Myxococcota</taxon>
        <taxon>Polyangia</taxon>
        <taxon>Nannocystales</taxon>
        <taxon>Nannocystaceae</taxon>
        <taxon>Enhygromyxa</taxon>
    </lineage>
</organism>
<evidence type="ECO:0000256" key="14">
    <source>
        <dbReference type="ARBA" id="ARBA00044550"/>
    </source>
</evidence>
<comment type="cofactor">
    <cofactor evidence="2">
        <name>Zn(2+)</name>
        <dbReference type="ChEBI" id="CHEBI:29105"/>
    </cofactor>
</comment>
<evidence type="ECO:0000256" key="2">
    <source>
        <dbReference type="ARBA" id="ARBA00001947"/>
    </source>
</evidence>
<dbReference type="Pfam" id="PF16124">
    <property type="entry name" value="RecQ_Zn_bind"/>
    <property type="match status" value="1"/>
</dbReference>
<dbReference type="InterPro" id="IPR036388">
    <property type="entry name" value="WH-like_DNA-bd_sf"/>
</dbReference>
<dbReference type="SMART" id="SM00490">
    <property type="entry name" value="HELICc"/>
    <property type="match status" value="1"/>
</dbReference>
<keyword evidence="8" id="KW-0067">ATP-binding</keyword>
<evidence type="ECO:0000256" key="5">
    <source>
        <dbReference type="ARBA" id="ARBA00022741"/>
    </source>
</evidence>
<evidence type="ECO:0000256" key="3">
    <source>
        <dbReference type="ARBA" id="ARBA00005446"/>
    </source>
</evidence>
<dbReference type="EMBL" id="JMCC02000040">
    <property type="protein sequence ID" value="KIG16282.1"/>
    <property type="molecule type" value="Genomic_DNA"/>
</dbReference>
<dbReference type="Pfam" id="PF00570">
    <property type="entry name" value="HRDC"/>
    <property type="match status" value="1"/>
</dbReference>
<feature type="domain" description="Helicase ATP-binding" evidence="17">
    <location>
        <begin position="61"/>
        <end position="232"/>
    </location>
</feature>
<dbReference type="PROSITE" id="PS51194">
    <property type="entry name" value="HELICASE_CTER"/>
    <property type="match status" value="1"/>
</dbReference>
<evidence type="ECO:0000256" key="9">
    <source>
        <dbReference type="ARBA" id="ARBA00023125"/>
    </source>
</evidence>
<evidence type="ECO:0000256" key="11">
    <source>
        <dbReference type="ARBA" id="ARBA00034617"/>
    </source>
</evidence>
<evidence type="ECO:0000256" key="1">
    <source>
        <dbReference type="ARBA" id="ARBA00001946"/>
    </source>
</evidence>
<reference evidence="19 20" key="1">
    <citation type="submission" date="2014-12" db="EMBL/GenBank/DDBJ databases">
        <title>Genome assembly of Enhygromyxa salina DSM 15201.</title>
        <authorList>
            <person name="Sharma G."/>
            <person name="Subramanian S."/>
        </authorList>
    </citation>
    <scope>NUCLEOTIDE SEQUENCE [LARGE SCALE GENOMIC DNA]</scope>
    <source>
        <strain evidence="19 20">DSM 15201</strain>
    </source>
</reference>
<dbReference type="GO" id="GO:0009378">
    <property type="term" value="F:four-way junction helicase activity"/>
    <property type="evidence" value="ECO:0007669"/>
    <property type="project" value="TreeGrafter"/>
</dbReference>
<dbReference type="CDD" id="cd17920">
    <property type="entry name" value="DEXHc_RecQ"/>
    <property type="match status" value="1"/>
</dbReference>
<dbReference type="InterPro" id="IPR001650">
    <property type="entry name" value="Helicase_C-like"/>
</dbReference>
<feature type="domain" description="Helicase C-terminal" evidence="18">
    <location>
        <begin position="259"/>
        <end position="406"/>
    </location>
</feature>
<dbReference type="GO" id="GO:0006281">
    <property type="term" value="P:DNA repair"/>
    <property type="evidence" value="ECO:0007669"/>
    <property type="project" value="InterPro"/>
</dbReference>
<dbReference type="PROSITE" id="PS51192">
    <property type="entry name" value="HELICASE_ATP_BIND_1"/>
    <property type="match status" value="1"/>
</dbReference>
<dbReference type="SMART" id="SM00487">
    <property type="entry name" value="DEXDc"/>
    <property type="match status" value="1"/>
</dbReference>
<evidence type="ECO:0000256" key="12">
    <source>
        <dbReference type="ARBA" id="ARBA00034808"/>
    </source>
</evidence>
<evidence type="ECO:0000259" key="17">
    <source>
        <dbReference type="PROSITE" id="PS51192"/>
    </source>
</evidence>
<gene>
    <name evidence="19" type="ORF">DB30_04742</name>
</gene>
<evidence type="ECO:0000256" key="6">
    <source>
        <dbReference type="ARBA" id="ARBA00022801"/>
    </source>
</evidence>
<evidence type="ECO:0000256" key="13">
    <source>
        <dbReference type="ARBA" id="ARBA00044535"/>
    </source>
</evidence>
<evidence type="ECO:0000313" key="19">
    <source>
        <dbReference type="EMBL" id="KIG16282.1"/>
    </source>
</evidence>